<dbReference type="PROSITE" id="PS51257">
    <property type="entry name" value="PROKAR_LIPOPROTEIN"/>
    <property type="match status" value="1"/>
</dbReference>
<keyword evidence="1" id="KW-0175">Coiled coil</keyword>
<proteinExistence type="predicted"/>
<feature type="region of interest" description="Disordered" evidence="2">
    <location>
        <begin position="191"/>
        <end position="227"/>
    </location>
</feature>
<dbReference type="InterPro" id="IPR024930">
    <property type="entry name" value="Skp_dom_sf"/>
</dbReference>
<gene>
    <name evidence="4" type="ORF">ROJ8625_01418</name>
</gene>
<protein>
    <submittedName>
        <fullName evidence="4">Outer membrane protein (OmpH-like)</fullName>
    </submittedName>
</protein>
<keyword evidence="5" id="KW-1185">Reference proteome</keyword>
<feature type="region of interest" description="Disordered" evidence="2">
    <location>
        <begin position="24"/>
        <end position="46"/>
    </location>
</feature>
<dbReference type="EMBL" id="FWFK01000002">
    <property type="protein sequence ID" value="SLN31385.1"/>
    <property type="molecule type" value="Genomic_DNA"/>
</dbReference>
<dbReference type="InterPro" id="IPR005632">
    <property type="entry name" value="Chaperone_Skp"/>
</dbReference>
<dbReference type="Proteomes" id="UP000193570">
    <property type="component" value="Unassembled WGS sequence"/>
</dbReference>
<dbReference type="Pfam" id="PF03938">
    <property type="entry name" value="OmpH"/>
    <property type="match status" value="1"/>
</dbReference>
<feature type="chain" id="PRO_5012326823" evidence="3">
    <location>
        <begin position="23"/>
        <end position="227"/>
    </location>
</feature>
<reference evidence="4 5" key="1">
    <citation type="submission" date="2017-03" db="EMBL/GenBank/DDBJ databases">
        <authorList>
            <person name="Afonso C.L."/>
            <person name="Miller P.J."/>
            <person name="Scott M.A."/>
            <person name="Spackman E."/>
            <person name="Goraichik I."/>
            <person name="Dimitrov K.M."/>
            <person name="Suarez D.L."/>
            <person name="Swayne D.E."/>
        </authorList>
    </citation>
    <scope>NUCLEOTIDE SEQUENCE [LARGE SCALE GENOMIC DNA]</scope>
    <source>
        <strain evidence="4 5">CECT 8625</strain>
    </source>
</reference>
<sequence length="227" mass="24589">MAARVGACLWILALACAAPAGAQDTGALPPMRPQTEDAEPPAPQPGALLTIETERLLQESAYGQRVLREIEDEGRAIAAESERIAEELRAEEQELTDRRDSMEPQEFRAAAEAFNDKVERLRQQQDAKAQEFSQRTEQVRRRIVAAARPVLLQIMQEAGAAALIERRQVYVSSESADITALAIERLDARIGDGSDLEEPVAPVPSDGDFGADSAPTVPILPGAGPRD</sequence>
<organism evidence="4 5">
    <name type="scientific">Roseivivax jejudonensis</name>
    <dbReference type="NCBI Taxonomy" id="1529041"/>
    <lineage>
        <taxon>Bacteria</taxon>
        <taxon>Pseudomonadati</taxon>
        <taxon>Pseudomonadota</taxon>
        <taxon>Alphaproteobacteria</taxon>
        <taxon>Rhodobacterales</taxon>
        <taxon>Roseobacteraceae</taxon>
        <taxon>Roseivivax</taxon>
    </lineage>
</organism>
<accession>A0A1X6YUN1</accession>
<keyword evidence="3" id="KW-0732">Signal</keyword>
<name>A0A1X6YUN1_9RHOB</name>
<dbReference type="GO" id="GO:0051082">
    <property type="term" value="F:unfolded protein binding"/>
    <property type="evidence" value="ECO:0007669"/>
    <property type="project" value="InterPro"/>
</dbReference>
<evidence type="ECO:0000256" key="3">
    <source>
        <dbReference type="SAM" id="SignalP"/>
    </source>
</evidence>
<dbReference type="RefSeq" id="WP_234984197.1">
    <property type="nucleotide sequence ID" value="NZ_FWFK01000002.1"/>
</dbReference>
<dbReference type="SUPFAM" id="SSF111384">
    <property type="entry name" value="OmpH-like"/>
    <property type="match status" value="1"/>
</dbReference>
<feature type="coiled-coil region" evidence="1">
    <location>
        <begin position="78"/>
        <end position="135"/>
    </location>
</feature>
<evidence type="ECO:0000256" key="1">
    <source>
        <dbReference type="SAM" id="Coils"/>
    </source>
</evidence>
<dbReference type="SMART" id="SM00935">
    <property type="entry name" value="OmpH"/>
    <property type="match status" value="1"/>
</dbReference>
<evidence type="ECO:0000313" key="5">
    <source>
        <dbReference type="Proteomes" id="UP000193570"/>
    </source>
</evidence>
<feature type="signal peptide" evidence="3">
    <location>
        <begin position="1"/>
        <end position="22"/>
    </location>
</feature>
<evidence type="ECO:0000256" key="2">
    <source>
        <dbReference type="SAM" id="MobiDB-lite"/>
    </source>
</evidence>
<dbReference type="AlphaFoldDB" id="A0A1X6YUN1"/>
<dbReference type="Gene3D" id="3.30.910.20">
    <property type="entry name" value="Skp domain"/>
    <property type="match status" value="1"/>
</dbReference>
<evidence type="ECO:0000313" key="4">
    <source>
        <dbReference type="EMBL" id="SLN31385.1"/>
    </source>
</evidence>